<protein>
    <recommendedName>
        <fullName evidence="5">Thioredoxin domain-containing protein</fullName>
    </recommendedName>
</protein>
<dbReference type="SUPFAM" id="SSF52833">
    <property type="entry name" value="Thioredoxin-like"/>
    <property type="match status" value="1"/>
</dbReference>
<dbReference type="PROSITE" id="PS51352">
    <property type="entry name" value="THIOREDOXIN_2"/>
    <property type="match status" value="1"/>
</dbReference>
<dbReference type="Pfam" id="PF13905">
    <property type="entry name" value="Thioredoxin_8"/>
    <property type="match status" value="1"/>
</dbReference>
<keyword evidence="2" id="KW-0201">Cytochrome c-type biogenesis</keyword>
<evidence type="ECO:0000259" key="5">
    <source>
        <dbReference type="PROSITE" id="PS51352"/>
    </source>
</evidence>
<dbReference type="InterPro" id="IPR036249">
    <property type="entry name" value="Thioredoxin-like_sf"/>
</dbReference>
<proteinExistence type="predicted"/>
<dbReference type="Gene3D" id="3.40.30.10">
    <property type="entry name" value="Glutaredoxin"/>
    <property type="match status" value="1"/>
</dbReference>
<evidence type="ECO:0000256" key="3">
    <source>
        <dbReference type="ARBA" id="ARBA00023157"/>
    </source>
</evidence>
<evidence type="ECO:0000313" key="7">
    <source>
        <dbReference type="Proteomes" id="UP000245647"/>
    </source>
</evidence>
<keyword evidence="4" id="KW-0676">Redox-active center</keyword>
<dbReference type="PANTHER" id="PTHR42852:SF6">
    <property type="entry name" value="THIOL:DISULFIDE INTERCHANGE PROTEIN DSBE"/>
    <property type="match status" value="1"/>
</dbReference>
<evidence type="ECO:0000256" key="2">
    <source>
        <dbReference type="ARBA" id="ARBA00022748"/>
    </source>
</evidence>
<evidence type="ECO:0000256" key="1">
    <source>
        <dbReference type="ARBA" id="ARBA00004196"/>
    </source>
</evidence>
<name>A0A2U2PAS9_9SPHI</name>
<dbReference type="CDD" id="cd02966">
    <property type="entry name" value="TlpA_like_family"/>
    <property type="match status" value="1"/>
</dbReference>
<dbReference type="InterPro" id="IPR013766">
    <property type="entry name" value="Thioredoxin_domain"/>
</dbReference>
<dbReference type="GO" id="GO:0017004">
    <property type="term" value="P:cytochrome complex assembly"/>
    <property type="evidence" value="ECO:0007669"/>
    <property type="project" value="UniProtKB-KW"/>
</dbReference>
<dbReference type="EMBL" id="QEAS01000024">
    <property type="protein sequence ID" value="PWG78492.1"/>
    <property type="molecule type" value="Genomic_DNA"/>
</dbReference>
<dbReference type="PANTHER" id="PTHR42852">
    <property type="entry name" value="THIOL:DISULFIDE INTERCHANGE PROTEIN DSBE"/>
    <property type="match status" value="1"/>
</dbReference>
<sequence length="506" mass="58556">MKRYKILHGFLLACFLLLFFGGNSQTILNTPKQVIISGKVIHYNPDLPLKIYVNRLGFSSSEITAKTDSAGNFYVTFESYIPTDAWITYKSNFLVLVYPGDSLHVEFDGRSDQRQEILSAVRYGGNHAETNRCASAFQMMCYSDLVYTDYRRKKQAIKEYEPDRYSLYLDTLKSHFDSLYNAFTVRYHPDERSRKWAQLFIGQEYYDNLAFYPMDHREANNMALSNSWDVPKGFFQRLANRLPIDTGMLVSGYSLVRFADRFKKYLADQMKDNLPENSAVAAGIWFLPVEIGDSVILHSTIKCVSDTLLRQIMLTSYFSAQLEKQQIAGYQKFGRIINDFIKLPFLKEPLRELYLQTKARIEHPEVYTEAVLKEAGSSSVAQLLDSIFHNNKNKIIYIDVWATWCGPCLAEFPNSKLVEQQMKGREVAFVYLCTASEKDQWKAILDKYQLGGQHYFLLPRQSTELTRTFEIKGIPFYILIDKKGIIREKGNQLRPLDARDKVLELL</sequence>
<organism evidence="6 7">
    <name type="scientific">Pararcticibacter amylolyticus</name>
    <dbReference type="NCBI Taxonomy" id="2173175"/>
    <lineage>
        <taxon>Bacteria</taxon>
        <taxon>Pseudomonadati</taxon>
        <taxon>Bacteroidota</taxon>
        <taxon>Sphingobacteriia</taxon>
        <taxon>Sphingobacteriales</taxon>
        <taxon>Sphingobacteriaceae</taxon>
        <taxon>Pararcticibacter</taxon>
    </lineage>
</organism>
<reference evidence="6 7" key="1">
    <citation type="submission" date="2018-04" db="EMBL/GenBank/DDBJ databases">
        <title>Pedobacter chongqingensis sp. nov., isolated from a rottenly hemp rope.</title>
        <authorList>
            <person name="Cai Y."/>
        </authorList>
    </citation>
    <scope>NUCLEOTIDE SEQUENCE [LARGE SCALE GENOMIC DNA]</scope>
    <source>
        <strain evidence="6 7">FJ4-8</strain>
    </source>
</reference>
<gene>
    <name evidence="6" type="ORF">DDR33_21945</name>
</gene>
<dbReference type="OrthoDB" id="1095575at2"/>
<dbReference type="AlphaFoldDB" id="A0A2U2PAS9"/>
<dbReference type="RefSeq" id="WP_109417949.1">
    <property type="nucleotide sequence ID" value="NZ_QEAS01000024.1"/>
</dbReference>
<dbReference type="Proteomes" id="UP000245647">
    <property type="component" value="Unassembled WGS sequence"/>
</dbReference>
<feature type="domain" description="Thioredoxin" evidence="5">
    <location>
        <begin position="357"/>
        <end position="506"/>
    </location>
</feature>
<evidence type="ECO:0000313" key="6">
    <source>
        <dbReference type="EMBL" id="PWG78492.1"/>
    </source>
</evidence>
<dbReference type="GO" id="GO:0030313">
    <property type="term" value="C:cell envelope"/>
    <property type="evidence" value="ECO:0007669"/>
    <property type="project" value="UniProtKB-SubCell"/>
</dbReference>
<comment type="caution">
    <text evidence="6">The sequence shown here is derived from an EMBL/GenBank/DDBJ whole genome shotgun (WGS) entry which is preliminary data.</text>
</comment>
<dbReference type="InterPro" id="IPR012336">
    <property type="entry name" value="Thioredoxin-like_fold"/>
</dbReference>
<accession>A0A2U2PAS9</accession>
<keyword evidence="7" id="KW-1185">Reference proteome</keyword>
<comment type="subcellular location">
    <subcellularLocation>
        <location evidence="1">Cell envelope</location>
    </subcellularLocation>
</comment>
<keyword evidence="3" id="KW-1015">Disulfide bond</keyword>
<evidence type="ECO:0000256" key="4">
    <source>
        <dbReference type="ARBA" id="ARBA00023284"/>
    </source>
</evidence>
<dbReference type="InterPro" id="IPR050553">
    <property type="entry name" value="Thioredoxin_ResA/DsbE_sf"/>
</dbReference>